<evidence type="ECO:0000256" key="3">
    <source>
        <dbReference type="ARBA" id="ARBA00022741"/>
    </source>
</evidence>
<evidence type="ECO:0000256" key="5">
    <source>
        <dbReference type="ARBA" id="ARBA00023251"/>
    </source>
</evidence>
<keyword evidence="3" id="KW-0547">Nucleotide-binding</keyword>
<comment type="subcellular location">
    <subcellularLocation>
        <location evidence="1">Cell membrane</location>
        <topology evidence="1">Peripheral membrane protein</topology>
    </subcellularLocation>
</comment>
<feature type="domain" description="ABC transporter" evidence="6">
    <location>
        <begin position="6"/>
        <end position="236"/>
    </location>
</feature>
<name>A0A7K1L164_9ACTN</name>
<gene>
    <name evidence="7" type="ORF">GNZ18_15465</name>
</gene>
<reference evidence="7 8" key="1">
    <citation type="submission" date="2019-11" db="EMBL/GenBank/DDBJ databases">
        <authorList>
            <person name="Cao P."/>
        </authorList>
    </citation>
    <scope>NUCLEOTIDE SEQUENCE [LARGE SCALE GENOMIC DNA]</scope>
    <source>
        <strain evidence="7 8">NEAU-AAG5</strain>
    </source>
</reference>
<evidence type="ECO:0000256" key="1">
    <source>
        <dbReference type="ARBA" id="ARBA00004202"/>
    </source>
</evidence>
<dbReference type="GO" id="GO:0046677">
    <property type="term" value="P:response to antibiotic"/>
    <property type="evidence" value="ECO:0007669"/>
    <property type="project" value="UniProtKB-KW"/>
</dbReference>
<dbReference type="SMART" id="SM00382">
    <property type="entry name" value="AAA"/>
    <property type="match status" value="1"/>
</dbReference>
<dbReference type="AlphaFoldDB" id="A0A7K1L164"/>
<dbReference type="InterPro" id="IPR003439">
    <property type="entry name" value="ABC_transporter-like_ATP-bd"/>
</dbReference>
<dbReference type="PANTHER" id="PTHR42711:SF19">
    <property type="entry name" value="DOXORUBICIN RESISTANCE ATP-BINDING PROTEIN DRRA"/>
    <property type="match status" value="1"/>
</dbReference>
<dbReference type="Gene3D" id="3.40.50.300">
    <property type="entry name" value="P-loop containing nucleotide triphosphate hydrolases"/>
    <property type="match status" value="1"/>
</dbReference>
<dbReference type="RefSeq" id="WP_156217177.1">
    <property type="nucleotide sequence ID" value="NZ_WOFH01000005.1"/>
</dbReference>
<dbReference type="EMBL" id="WOFH01000005">
    <property type="protein sequence ID" value="MUN37996.1"/>
    <property type="molecule type" value="Genomic_DNA"/>
</dbReference>
<evidence type="ECO:0000313" key="8">
    <source>
        <dbReference type="Proteomes" id="UP000432015"/>
    </source>
</evidence>
<sequence>MDDAIVHTSRLRKQFGEVAALTGLDLMVPSNIIYGLLGPKGAGKSTAVQILSTLTKPTGGRAVVAGFDVARYPEEVRKMIGIAGQDASLDDRLTARENLRIFGRRSRLGTRGARRRADELLERFDLAQAGDRPVGGYPGGRRRLVHLLASLLPGPAVLLLDEPTKGLDVRSRRAIWASVRQLVADGTTVLLATQYLDEVDQLASAVGVIDHGNLIAEGGPAQLKSQIGRHIDVVVEAAEHLPCAMALLERITGRCPEADGLHIVVAAVDAVPTVPQIVRELDASGAVIRTIGIREPSLDDVVLSLTGKNAPPAEPVGCVAGGTGARFPAQEGH</sequence>
<evidence type="ECO:0000256" key="4">
    <source>
        <dbReference type="ARBA" id="ARBA00022840"/>
    </source>
</evidence>
<dbReference type="SUPFAM" id="SSF52540">
    <property type="entry name" value="P-loop containing nucleoside triphosphate hydrolases"/>
    <property type="match status" value="1"/>
</dbReference>
<proteinExistence type="predicted"/>
<dbReference type="InterPro" id="IPR027417">
    <property type="entry name" value="P-loop_NTPase"/>
</dbReference>
<dbReference type="GO" id="GO:0005886">
    <property type="term" value="C:plasma membrane"/>
    <property type="evidence" value="ECO:0007669"/>
    <property type="project" value="UniProtKB-SubCell"/>
</dbReference>
<evidence type="ECO:0000313" key="7">
    <source>
        <dbReference type="EMBL" id="MUN37996.1"/>
    </source>
</evidence>
<accession>A0A7K1L164</accession>
<keyword evidence="4 7" id="KW-0067">ATP-binding</keyword>
<dbReference type="GO" id="GO:0016887">
    <property type="term" value="F:ATP hydrolysis activity"/>
    <property type="evidence" value="ECO:0007669"/>
    <property type="project" value="InterPro"/>
</dbReference>
<evidence type="ECO:0000256" key="2">
    <source>
        <dbReference type="ARBA" id="ARBA00022448"/>
    </source>
</evidence>
<dbReference type="InterPro" id="IPR003593">
    <property type="entry name" value="AAA+_ATPase"/>
</dbReference>
<dbReference type="GO" id="GO:0005524">
    <property type="term" value="F:ATP binding"/>
    <property type="evidence" value="ECO:0007669"/>
    <property type="project" value="UniProtKB-KW"/>
</dbReference>
<comment type="caution">
    <text evidence="7">The sequence shown here is derived from an EMBL/GenBank/DDBJ whole genome shotgun (WGS) entry which is preliminary data.</text>
</comment>
<evidence type="ECO:0000259" key="6">
    <source>
        <dbReference type="PROSITE" id="PS50893"/>
    </source>
</evidence>
<dbReference type="PANTHER" id="PTHR42711">
    <property type="entry name" value="ABC TRANSPORTER ATP-BINDING PROTEIN"/>
    <property type="match status" value="1"/>
</dbReference>
<organism evidence="7 8">
    <name type="scientific">Actinomadura litoris</name>
    <dbReference type="NCBI Taxonomy" id="2678616"/>
    <lineage>
        <taxon>Bacteria</taxon>
        <taxon>Bacillati</taxon>
        <taxon>Actinomycetota</taxon>
        <taxon>Actinomycetes</taxon>
        <taxon>Streptosporangiales</taxon>
        <taxon>Thermomonosporaceae</taxon>
        <taxon>Actinomadura</taxon>
    </lineage>
</organism>
<dbReference type="Proteomes" id="UP000432015">
    <property type="component" value="Unassembled WGS sequence"/>
</dbReference>
<dbReference type="Pfam" id="PF00005">
    <property type="entry name" value="ABC_tran"/>
    <property type="match status" value="1"/>
</dbReference>
<protein>
    <submittedName>
        <fullName evidence="7">ATP-binding cassette domain-containing protein</fullName>
    </submittedName>
</protein>
<keyword evidence="5" id="KW-0046">Antibiotic resistance</keyword>
<keyword evidence="2" id="KW-0813">Transport</keyword>
<keyword evidence="8" id="KW-1185">Reference proteome</keyword>
<dbReference type="PROSITE" id="PS50893">
    <property type="entry name" value="ABC_TRANSPORTER_2"/>
    <property type="match status" value="1"/>
</dbReference>
<dbReference type="InterPro" id="IPR050763">
    <property type="entry name" value="ABC_transporter_ATP-binding"/>
</dbReference>